<accession>A0ACC1LBI8</accession>
<gene>
    <name evidence="1" type="primary">MDJ1</name>
    <name evidence="1" type="ORF">H4R21_001484</name>
</gene>
<protein>
    <submittedName>
        <fullName evidence="1">Mdj1 protein</fullName>
    </submittedName>
</protein>
<evidence type="ECO:0000313" key="2">
    <source>
        <dbReference type="Proteomes" id="UP001140087"/>
    </source>
</evidence>
<name>A0ACC1LBI8_9FUNG</name>
<keyword evidence="2" id="KW-1185">Reference proteome</keyword>
<sequence>MCASADLYSVLGVKRDASQAEIKKAYYQLAKKYHPDANKAPEAKEKFLKIQEAYDTLSDETKRQSYDQFGTADPMGGMGGGGPGGGFQGFGSMEDILSQMFGGGGRARGPGRSGGFMSVGEDVEAQVTVSFMEAVRGTQTTVTITPIVKCEPCGGQGAKKGAKRETCRTCRGTGTAMFAMGGFHVQQPCPDCSGEGSTIRAKDRCTTCGGQGRVRERKPVVVDIPPGCDNGMRICMQGQGDAPVEGEGPAGDLYVRVRVIPSKQFRRKGADIYLALDLPFTTAILGGTVRAPTVDGDVEVKIRAGTQPGDELRLRGKGVQKINESSRGDQYLALNVKLPAALTEKQRELIEQFEADVLGRPTRSASASDGASDSGSSGSGTAKGDTKKGFFDRIKKDFEKLKGDK</sequence>
<reference evidence="1" key="1">
    <citation type="submission" date="2022-07" db="EMBL/GenBank/DDBJ databases">
        <title>Phylogenomic reconstructions and comparative analyses of Kickxellomycotina fungi.</title>
        <authorList>
            <person name="Reynolds N.K."/>
            <person name="Stajich J.E."/>
            <person name="Barry K."/>
            <person name="Grigoriev I.V."/>
            <person name="Crous P."/>
            <person name="Smith M.E."/>
        </authorList>
    </citation>
    <scope>NUCLEOTIDE SEQUENCE</scope>
    <source>
        <strain evidence="1">BCRC 34780</strain>
    </source>
</reference>
<proteinExistence type="predicted"/>
<comment type="caution">
    <text evidence="1">The sequence shown here is derived from an EMBL/GenBank/DDBJ whole genome shotgun (WGS) entry which is preliminary data.</text>
</comment>
<organism evidence="1 2">
    <name type="scientific">Coemansia helicoidea</name>
    <dbReference type="NCBI Taxonomy" id="1286919"/>
    <lineage>
        <taxon>Eukaryota</taxon>
        <taxon>Fungi</taxon>
        <taxon>Fungi incertae sedis</taxon>
        <taxon>Zoopagomycota</taxon>
        <taxon>Kickxellomycotina</taxon>
        <taxon>Kickxellomycetes</taxon>
        <taxon>Kickxellales</taxon>
        <taxon>Kickxellaceae</taxon>
        <taxon>Coemansia</taxon>
    </lineage>
</organism>
<dbReference type="Proteomes" id="UP001140087">
    <property type="component" value="Unassembled WGS sequence"/>
</dbReference>
<dbReference type="EMBL" id="JANBUN010000310">
    <property type="protein sequence ID" value="KAJ2804836.1"/>
    <property type="molecule type" value="Genomic_DNA"/>
</dbReference>
<evidence type="ECO:0000313" key="1">
    <source>
        <dbReference type="EMBL" id="KAJ2804836.1"/>
    </source>
</evidence>